<keyword evidence="4" id="KW-0904">Protein phosphatase</keyword>
<dbReference type="InterPro" id="IPR001623">
    <property type="entry name" value="DnaJ_domain"/>
</dbReference>
<keyword evidence="11" id="KW-1185">Reference proteome</keyword>
<feature type="region of interest" description="Disordered" evidence="5">
    <location>
        <begin position="99"/>
        <end position="168"/>
    </location>
</feature>
<dbReference type="InterPro" id="IPR016130">
    <property type="entry name" value="Tyr_Pase_AS"/>
</dbReference>
<dbReference type="CDD" id="cd14498">
    <property type="entry name" value="DSP"/>
    <property type="match status" value="1"/>
</dbReference>
<feature type="domain" description="Tyrosine-protein phosphatase" evidence="7">
    <location>
        <begin position="1"/>
        <end position="94"/>
    </location>
</feature>
<dbReference type="EC" id="3.1.3.48" evidence="2"/>
<dbReference type="Gene3D" id="1.10.287.110">
    <property type="entry name" value="DnaJ domain"/>
    <property type="match status" value="1"/>
</dbReference>
<sequence>MPTEPLLMKLPQATEFIDRALASGGNILVHCNAGYSRSPSVVAAYLMQTQGMSRDGALVFLRKKCSAGGKTDLAIDPNRGFMEQLNTLESRLWMEQRRKAALEDAQSQSQRPLSPRSSRVQRFFQQAAPPGGPATEASAPEPTAPSTTSQAAISEPHSSATAPVPIDRQEVDREMIDCSYRCRICGRELFREAQILPHEVHDKHFNRLNKKSAAGKDECTAWFIEQQPWMGALDQLDGVLECYHCHKKVGTYNWSGMQCSCGTWVTPAFSMLKSKVDARPVYAPAASVVSMAFPAFLSLAPQGGKALVAAMEKKEPQIVGGRRIPQRNRRKQPKEEDIPDSEQLRAIRDVIQKQVAQLSPEDREKLLQEVDRKAKLREDVAKNPMNHVSLGRLCCCCCKTIGILLILLVLLVFWAAKSKSLHFGMEEEKNYFKVLGLEPDASPLEIRRAYRKLAAQYHPDKNPGCKDCVKKFHEISAAFEALTQGDHKVGPDRYGDYHDGTHGKAERDMERERARREEEDEWARGQQQHQQEQQRQQQQQQQQPKRRKTTTR</sequence>
<dbReference type="InterPro" id="IPR029021">
    <property type="entry name" value="Prot-tyrosine_phosphatase-like"/>
</dbReference>
<evidence type="ECO:0000256" key="6">
    <source>
        <dbReference type="SAM" id="Phobius"/>
    </source>
</evidence>
<keyword evidence="3" id="KW-0378">Hydrolase</keyword>
<evidence type="ECO:0000256" key="3">
    <source>
        <dbReference type="ARBA" id="ARBA00022801"/>
    </source>
</evidence>
<keyword evidence="6" id="KW-0812">Transmembrane</keyword>
<comment type="caution">
    <text evidence="10">The sequence shown here is derived from an EMBL/GenBank/DDBJ whole genome shotgun (WGS) entry which is preliminary data.</text>
</comment>
<dbReference type="InterPro" id="IPR013087">
    <property type="entry name" value="Znf_C2H2_type"/>
</dbReference>
<protein>
    <recommendedName>
        <fullName evidence="2">protein-tyrosine-phosphatase</fullName>
        <ecNumber evidence="2">3.1.3.48</ecNumber>
    </recommendedName>
</protein>
<dbReference type="PROSITE" id="PS50056">
    <property type="entry name" value="TYR_PHOSPHATASE_2"/>
    <property type="match status" value="1"/>
</dbReference>
<dbReference type="InterPro" id="IPR000387">
    <property type="entry name" value="Tyr_Pase_dom"/>
</dbReference>
<dbReference type="Pfam" id="PF00226">
    <property type="entry name" value="DnaJ"/>
    <property type="match status" value="1"/>
</dbReference>
<organism evidence="10 11">
    <name type="scientific">Paratrimastix pyriformis</name>
    <dbReference type="NCBI Taxonomy" id="342808"/>
    <lineage>
        <taxon>Eukaryota</taxon>
        <taxon>Metamonada</taxon>
        <taxon>Preaxostyla</taxon>
        <taxon>Paratrimastigidae</taxon>
        <taxon>Paratrimastix</taxon>
    </lineage>
</organism>
<evidence type="ECO:0000256" key="1">
    <source>
        <dbReference type="ARBA" id="ARBA00008601"/>
    </source>
</evidence>
<dbReference type="PANTHER" id="PTHR45848">
    <property type="entry name" value="DUAL SPECIFICITY PROTEIN PHOSPHATASE 12 FAMILY MEMBER"/>
    <property type="match status" value="1"/>
</dbReference>
<reference evidence="10" key="1">
    <citation type="journal article" date="2022" name="bioRxiv">
        <title>Genomics of Preaxostyla Flagellates Illuminates Evolutionary Transitions and the Path Towards Mitochondrial Loss.</title>
        <authorList>
            <person name="Novak L.V.F."/>
            <person name="Treitli S.C."/>
            <person name="Pyrih J."/>
            <person name="Halakuc P."/>
            <person name="Pipaliya S.V."/>
            <person name="Vacek V."/>
            <person name="Brzon O."/>
            <person name="Soukal P."/>
            <person name="Eme L."/>
            <person name="Dacks J.B."/>
            <person name="Karnkowska A."/>
            <person name="Elias M."/>
            <person name="Hampl V."/>
        </authorList>
    </citation>
    <scope>NUCLEOTIDE SEQUENCE</scope>
    <source>
        <strain evidence="10">RCP-MX</strain>
    </source>
</reference>
<dbReference type="PANTHER" id="PTHR45848:SF4">
    <property type="entry name" value="DUAL SPECIFICITY PROTEIN PHOSPHATASE 12"/>
    <property type="match status" value="1"/>
</dbReference>
<dbReference type="SUPFAM" id="SSF52799">
    <property type="entry name" value="(Phosphotyrosine protein) phosphatases II"/>
    <property type="match status" value="1"/>
</dbReference>
<feature type="domain" description="Tyrosine specific protein phosphatases" evidence="8">
    <location>
        <begin position="8"/>
        <end position="64"/>
    </location>
</feature>
<keyword evidence="6" id="KW-0472">Membrane</keyword>
<accession>A0ABQ8UYB5</accession>
<dbReference type="Pfam" id="PF00782">
    <property type="entry name" value="DSPc"/>
    <property type="match status" value="1"/>
</dbReference>
<name>A0ABQ8UYB5_9EUKA</name>
<evidence type="ECO:0000259" key="7">
    <source>
        <dbReference type="PROSITE" id="PS50054"/>
    </source>
</evidence>
<proteinExistence type="inferred from homology"/>
<evidence type="ECO:0000256" key="2">
    <source>
        <dbReference type="ARBA" id="ARBA00013064"/>
    </source>
</evidence>
<dbReference type="SUPFAM" id="SSF46565">
    <property type="entry name" value="Chaperone J-domain"/>
    <property type="match status" value="1"/>
</dbReference>
<dbReference type="InterPro" id="IPR020422">
    <property type="entry name" value="TYR_PHOSPHATASE_DUAL_dom"/>
</dbReference>
<feature type="compositionally biased region" description="Basic and acidic residues" evidence="5">
    <location>
        <begin position="488"/>
        <end position="517"/>
    </location>
</feature>
<keyword evidence="6" id="KW-1133">Transmembrane helix</keyword>
<dbReference type="PROSITE" id="PS00383">
    <property type="entry name" value="TYR_PHOSPHATASE_1"/>
    <property type="match status" value="1"/>
</dbReference>
<dbReference type="PROSITE" id="PS50076">
    <property type="entry name" value="DNAJ_2"/>
    <property type="match status" value="1"/>
</dbReference>
<gene>
    <name evidence="10" type="ORF">PAPYR_1863</name>
</gene>
<dbReference type="Gene3D" id="3.90.190.10">
    <property type="entry name" value="Protein tyrosine phosphatase superfamily"/>
    <property type="match status" value="1"/>
</dbReference>
<dbReference type="PROSITE" id="PS00028">
    <property type="entry name" value="ZINC_FINGER_C2H2_1"/>
    <property type="match status" value="1"/>
</dbReference>
<dbReference type="Proteomes" id="UP001141327">
    <property type="component" value="Unassembled WGS sequence"/>
</dbReference>
<evidence type="ECO:0000256" key="4">
    <source>
        <dbReference type="ARBA" id="ARBA00022912"/>
    </source>
</evidence>
<evidence type="ECO:0000259" key="9">
    <source>
        <dbReference type="PROSITE" id="PS50076"/>
    </source>
</evidence>
<feature type="transmembrane region" description="Helical" evidence="6">
    <location>
        <begin position="400"/>
        <end position="416"/>
    </location>
</feature>
<dbReference type="CDD" id="cd06257">
    <property type="entry name" value="DnaJ"/>
    <property type="match status" value="1"/>
</dbReference>
<dbReference type="EMBL" id="JAPMOS010000006">
    <property type="protein sequence ID" value="KAJ4461730.1"/>
    <property type="molecule type" value="Genomic_DNA"/>
</dbReference>
<dbReference type="InterPro" id="IPR000340">
    <property type="entry name" value="Dual-sp_phosphatase_cat-dom"/>
</dbReference>
<dbReference type="SMART" id="SM00195">
    <property type="entry name" value="DSPc"/>
    <property type="match status" value="1"/>
</dbReference>
<feature type="compositionally biased region" description="Low complexity" evidence="5">
    <location>
        <begin position="524"/>
        <end position="543"/>
    </location>
</feature>
<evidence type="ECO:0000256" key="5">
    <source>
        <dbReference type="SAM" id="MobiDB-lite"/>
    </source>
</evidence>
<dbReference type="SMART" id="SM00271">
    <property type="entry name" value="DnaJ"/>
    <property type="match status" value="1"/>
</dbReference>
<evidence type="ECO:0000313" key="11">
    <source>
        <dbReference type="Proteomes" id="UP001141327"/>
    </source>
</evidence>
<dbReference type="InterPro" id="IPR036869">
    <property type="entry name" value="J_dom_sf"/>
</dbReference>
<feature type="region of interest" description="Disordered" evidence="5">
    <location>
        <begin position="488"/>
        <end position="552"/>
    </location>
</feature>
<dbReference type="PROSITE" id="PS50054">
    <property type="entry name" value="TYR_PHOSPHATASE_DUAL"/>
    <property type="match status" value="1"/>
</dbReference>
<evidence type="ECO:0000313" key="10">
    <source>
        <dbReference type="EMBL" id="KAJ4461730.1"/>
    </source>
</evidence>
<evidence type="ECO:0000259" key="8">
    <source>
        <dbReference type="PROSITE" id="PS50056"/>
    </source>
</evidence>
<comment type="similarity">
    <text evidence="1">Belongs to the protein-tyrosine phosphatase family. Non-receptor class dual specificity subfamily.</text>
</comment>
<feature type="compositionally biased region" description="Low complexity" evidence="5">
    <location>
        <begin position="106"/>
        <end position="152"/>
    </location>
</feature>
<dbReference type="PRINTS" id="PR00625">
    <property type="entry name" value="JDOMAIN"/>
</dbReference>
<feature type="domain" description="J" evidence="9">
    <location>
        <begin position="430"/>
        <end position="495"/>
    </location>
</feature>